<dbReference type="Gene3D" id="2.70.170.10">
    <property type="entry name" value="Neurotransmitter-gated ion-channel ligand-binding domain"/>
    <property type="match status" value="1"/>
</dbReference>
<dbReference type="InterPro" id="IPR006201">
    <property type="entry name" value="Neur_channel"/>
</dbReference>
<dbReference type="CDD" id="cd19051">
    <property type="entry name" value="LGIC_TM_cation"/>
    <property type="match status" value="1"/>
</dbReference>
<dbReference type="InterPro" id="IPR036719">
    <property type="entry name" value="Neuro-gated_channel_TM_sf"/>
</dbReference>
<name>A0ABD0LW58_9CAEN</name>
<keyword evidence="3 5" id="KW-1133">Transmembrane helix</keyword>
<evidence type="ECO:0000313" key="8">
    <source>
        <dbReference type="EMBL" id="KAK7503747.1"/>
    </source>
</evidence>
<proteinExistence type="predicted"/>
<evidence type="ECO:0000256" key="1">
    <source>
        <dbReference type="ARBA" id="ARBA00004141"/>
    </source>
</evidence>
<feature type="domain" description="Neurotransmitter-gated ion-channel ligand-binding" evidence="6">
    <location>
        <begin position="61"/>
        <end position="121"/>
    </location>
</feature>
<comment type="caution">
    <text evidence="8">The sequence shown here is derived from an EMBL/GenBank/DDBJ whole genome shotgun (WGS) entry which is preliminary data.</text>
</comment>
<dbReference type="Gene3D" id="1.20.58.390">
    <property type="entry name" value="Neurotransmitter-gated ion-channel transmembrane domain"/>
    <property type="match status" value="1"/>
</dbReference>
<dbReference type="InterPro" id="IPR006202">
    <property type="entry name" value="Neur_chan_lig-bd"/>
</dbReference>
<dbReference type="GO" id="GO:0016020">
    <property type="term" value="C:membrane"/>
    <property type="evidence" value="ECO:0007669"/>
    <property type="project" value="UniProtKB-SubCell"/>
</dbReference>
<dbReference type="InterPro" id="IPR038050">
    <property type="entry name" value="Neuro_actylchol_rec"/>
</dbReference>
<evidence type="ECO:0000259" key="6">
    <source>
        <dbReference type="Pfam" id="PF02931"/>
    </source>
</evidence>
<keyword evidence="4 5" id="KW-0472">Membrane</keyword>
<feature type="non-terminal residue" evidence="8">
    <location>
        <position position="1"/>
    </location>
</feature>
<accession>A0ABD0LW58</accession>
<evidence type="ECO:0008006" key="10">
    <source>
        <dbReference type="Google" id="ProtNLM"/>
    </source>
</evidence>
<dbReference type="EMBL" id="JACVVK020000018">
    <property type="protein sequence ID" value="KAK7503747.1"/>
    <property type="molecule type" value="Genomic_DNA"/>
</dbReference>
<feature type="transmembrane region" description="Helical" evidence="5">
    <location>
        <begin position="216"/>
        <end position="234"/>
    </location>
</feature>
<reference evidence="8 9" key="1">
    <citation type="journal article" date="2023" name="Sci. Data">
        <title>Genome assembly of the Korean intertidal mud-creeper Batillaria attramentaria.</title>
        <authorList>
            <person name="Patra A.K."/>
            <person name="Ho P.T."/>
            <person name="Jun S."/>
            <person name="Lee S.J."/>
            <person name="Kim Y."/>
            <person name="Won Y.J."/>
        </authorList>
    </citation>
    <scope>NUCLEOTIDE SEQUENCE [LARGE SCALE GENOMIC DNA]</scope>
    <source>
        <strain evidence="8">Wonlab-2016</strain>
    </source>
</reference>
<keyword evidence="2 5" id="KW-0812">Transmembrane</keyword>
<evidence type="ECO:0000256" key="5">
    <source>
        <dbReference type="SAM" id="Phobius"/>
    </source>
</evidence>
<organism evidence="8 9">
    <name type="scientific">Batillaria attramentaria</name>
    <dbReference type="NCBI Taxonomy" id="370345"/>
    <lineage>
        <taxon>Eukaryota</taxon>
        <taxon>Metazoa</taxon>
        <taxon>Spiralia</taxon>
        <taxon>Lophotrochozoa</taxon>
        <taxon>Mollusca</taxon>
        <taxon>Gastropoda</taxon>
        <taxon>Caenogastropoda</taxon>
        <taxon>Sorbeoconcha</taxon>
        <taxon>Cerithioidea</taxon>
        <taxon>Batillariidae</taxon>
        <taxon>Batillaria</taxon>
    </lineage>
</organism>
<dbReference type="SUPFAM" id="SSF63712">
    <property type="entry name" value="Nicotinic receptor ligand binding domain-like"/>
    <property type="match status" value="1"/>
</dbReference>
<dbReference type="SUPFAM" id="SSF90112">
    <property type="entry name" value="Neurotransmitter-gated ion-channel transmembrane pore"/>
    <property type="match status" value="1"/>
</dbReference>
<evidence type="ECO:0000256" key="3">
    <source>
        <dbReference type="ARBA" id="ARBA00022989"/>
    </source>
</evidence>
<keyword evidence="9" id="KW-1185">Reference proteome</keyword>
<dbReference type="InterPro" id="IPR006029">
    <property type="entry name" value="Neurotrans-gated_channel_TM"/>
</dbReference>
<feature type="domain" description="Neurotransmitter-gated ion-channel transmembrane" evidence="7">
    <location>
        <begin position="191"/>
        <end position="240"/>
    </location>
</feature>
<comment type="subcellular location">
    <subcellularLocation>
        <location evidence="1">Membrane</location>
        <topology evidence="1">Multi-pass membrane protein</topology>
    </subcellularLocation>
</comment>
<protein>
    <recommendedName>
        <fullName evidence="10">Neurotransmitter-gated ion-channel ligand-binding domain-containing protein</fullName>
    </recommendedName>
</protein>
<evidence type="ECO:0000256" key="4">
    <source>
        <dbReference type="ARBA" id="ARBA00023136"/>
    </source>
</evidence>
<dbReference type="Pfam" id="PF02932">
    <property type="entry name" value="Neur_chan_memb"/>
    <property type="match status" value="1"/>
</dbReference>
<dbReference type="Pfam" id="PF02931">
    <property type="entry name" value="Neur_chan_LBD"/>
    <property type="match status" value="1"/>
</dbReference>
<dbReference type="Proteomes" id="UP001519460">
    <property type="component" value="Unassembled WGS sequence"/>
</dbReference>
<evidence type="ECO:0000256" key="2">
    <source>
        <dbReference type="ARBA" id="ARBA00022692"/>
    </source>
</evidence>
<dbReference type="PANTHER" id="PTHR18945">
    <property type="entry name" value="NEUROTRANSMITTER GATED ION CHANNEL"/>
    <property type="match status" value="1"/>
</dbReference>
<feature type="transmembrane region" description="Helical" evidence="5">
    <location>
        <begin position="186"/>
        <end position="210"/>
    </location>
</feature>
<sequence length="243" mass="27314">NQSRGSRIGISHVGHASESVTWVTHRNQSRGSRIGISHVGHASESVTWVTHQNQSRGSRIRISHVNEQDQTIKTSAQLNLEWQDDVLRWSSTDYGGVEEVLLKQKSVWVPDIVPANTICTIAFHTSVSVQSEVHVYLDKTDPIVMTHFSENGLWNLLNYSTADFGESVNRRTVIAFQLQLQRRREFYILNIVLPILFLSVTSSLTFALPADAGEKMGLSITILLAYAVYLTLVTEAMPSTFYR</sequence>
<dbReference type="AlphaFoldDB" id="A0ABD0LW58"/>
<gene>
    <name evidence="8" type="ORF">BaRGS_00004870</name>
</gene>
<evidence type="ECO:0000313" key="9">
    <source>
        <dbReference type="Proteomes" id="UP001519460"/>
    </source>
</evidence>
<dbReference type="InterPro" id="IPR036734">
    <property type="entry name" value="Neur_chan_lig-bd_sf"/>
</dbReference>
<evidence type="ECO:0000259" key="7">
    <source>
        <dbReference type="Pfam" id="PF02932"/>
    </source>
</evidence>